<reference evidence="2" key="1">
    <citation type="submission" date="2023-06" db="EMBL/GenBank/DDBJ databases">
        <authorList>
            <consortium name="Lawrence Berkeley National Laboratory"/>
            <person name="Ahrendt S."/>
            <person name="Sahu N."/>
            <person name="Indic B."/>
            <person name="Wong-Bajracharya J."/>
            <person name="Merenyi Z."/>
            <person name="Ke H.-M."/>
            <person name="Monk M."/>
            <person name="Kocsube S."/>
            <person name="Drula E."/>
            <person name="Lipzen A."/>
            <person name="Balint B."/>
            <person name="Henrissat B."/>
            <person name="Andreopoulos B."/>
            <person name="Martin F.M."/>
            <person name="Harder C.B."/>
            <person name="Rigling D."/>
            <person name="Ford K.L."/>
            <person name="Foster G.D."/>
            <person name="Pangilinan J."/>
            <person name="Papanicolaou A."/>
            <person name="Barry K."/>
            <person name="LaButti K."/>
            <person name="Viragh M."/>
            <person name="Koriabine M."/>
            <person name="Yan M."/>
            <person name="Riley R."/>
            <person name="Champramary S."/>
            <person name="Plett K.L."/>
            <person name="Tsai I.J."/>
            <person name="Slot J."/>
            <person name="Sipos G."/>
            <person name="Plett J."/>
            <person name="Nagy L.G."/>
            <person name="Grigoriev I.V."/>
        </authorList>
    </citation>
    <scope>NUCLEOTIDE SEQUENCE</scope>
    <source>
        <strain evidence="2">CCBAS 213</strain>
    </source>
</reference>
<dbReference type="AlphaFoldDB" id="A0AA39KB67"/>
<feature type="compositionally biased region" description="Low complexity" evidence="1">
    <location>
        <begin position="35"/>
        <end position="49"/>
    </location>
</feature>
<evidence type="ECO:0000256" key="1">
    <source>
        <dbReference type="SAM" id="MobiDB-lite"/>
    </source>
</evidence>
<feature type="region of interest" description="Disordered" evidence="1">
    <location>
        <begin position="1"/>
        <end position="109"/>
    </location>
</feature>
<feature type="compositionally biased region" description="Polar residues" evidence="1">
    <location>
        <begin position="8"/>
        <end position="34"/>
    </location>
</feature>
<evidence type="ECO:0000313" key="3">
    <source>
        <dbReference type="Proteomes" id="UP001175211"/>
    </source>
</evidence>
<comment type="caution">
    <text evidence="2">The sequence shown here is derived from an EMBL/GenBank/DDBJ whole genome shotgun (WGS) entry which is preliminary data.</text>
</comment>
<accession>A0AA39KB67</accession>
<organism evidence="2 3">
    <name type="scientific">Armillaria tabescens</name>
    <name type="common">Ringless honey mushroom</name>
    <name type="synonym">Agaricus tabescens</name>
    <dbReference type="NCBI Taxonomy" id="1929756"/>
    <lineage>
        <taxon>Eukaryota</taxon>
        <taxon>Fungi</taxon>
        <taxon>Dikarya</taxon>
        <taxon>Basidiomycota</taxon>
        <taxon>Agaricomycotina</taxon>
        <taxon>Agaricomycetes</taxon>
        <taxon>Agaricomycetidae</taxon>
        <taxon>Agaricales</taxon>
        <taxon>Marasmiineae</taxon>
        <taxon>Physalacriaceae</taxon>
        <taxon>Desarmillaria</taxon>
    </lineage>
</organism>
<dbReference type="Proteomes" id="UP001175211">
    <property type="component" value="Unassembled WGS sequence"/>
</dbReference>
<dbReference type="EMBL" id="JAUEPS010000019">
    <property type="protein sequence ID" value="KAK0457927.1"/>
    <property type="molecule type" value="Genomic_DNA"/>
</dbReference>
<dbReference type="GeneID" id="85361028"/>
<protein>
    <submittedName>
        <fullName evidence="2">Uncharacterized protein</fullName>
    </submittedName>
</protein>
<gene>
    <name evidence="2" type="ORF">EV420DRAFT_1643270</name>
</gene>
<proteinExistence type="predicted"/>
<name>A0AA39KB67_ARMTA</name>
<dbReference type="RefSeq" id="XP_060330219.1">
    <property type="nucleotide sequence ID" value="XM_060477480.1"/>
</dbReference>
<keyword evidence="3" id="KW-1185">Reference proteome</keyword>
<evidence type="ECO:0000313" key="2">
    <source>
        <dbReference type="EMBL" id="KAK0457927.1"/>
    </source>
</evidence>
<sequence>MADPSDPSHPNTPVDQDPSTSRSPYQDQTTQAQDSRLSLASQNSQSSQSQKKKGILQKASTSQLSRHTKKSSMEAAMVETQMEDLTILGPHPQHPPQQYEPGPLDGEWY</sequence>